<dbReference type="Gene3D" id="3.40.50.150">
    <property type="entry name" value="Vaccinia Virus protein VP39"/>
    <property type="match status" value="1"/>
</dbReference>
<evidence type="ECO:0000313" key="2">
    <source>
        <dbReference type="Proteomes" id="UP000317421"/>
    </source>
</evidence>
<dbReference type="InterPro" id="IPR029063">
    <property type="entry name" value="SAM-dependent_MTases_sf"/>
</dbReference>
<keyword evidence="2" id="KW-1185">Reference proteome</keyword>
<dbReference type="EMBL" id="SJPR01000001">
    <property type="protein sequence ID" value="TWT99851.1"/>
    <property type="molecule type" value="Genomic_DNA"/>
</dbReference>
<proteinExistence type="predicted"/>
<gene>
    <name evidence="1" type="primary">prmA</name>
    <name evidence="1" type="ORF">Pla108_07940</name>
</gene>
<dbReference type="OrthoDB" id="283520at2"/>
<evidence type="ECO:0000313" key="1">
    <source>
        <dbReference type="EMBL" id="TWT99851.1"/>
    </source>
</evidence>
<name>A0A5C6ALE6_9BACT</name>
<accession>A0A5C6ALE6</accession>
<dbReference type="AlphaFoldDB" id="A0A5C6ALE6"/>
<dbReference type="RefSeq" id="WP_146443204.1">
    <property type="nucleotide sequence ID" value="NZ_SJPR01000001.1"/>
</dbReference>
<dbReference type="SUPFAM" id="SSF53335">
    <property type="entry name" value="S-adenosyl-L-methionine-dependent methyltransferases"/>
    <property type="match status" value="1"/>
</dbReference>
<keyword evidence="1" id="KW-0687">Ribonucleoprotein</keyword>
<dbReference type="GO" id="GO:0008168">
    <property type="term" value="F:methyltransferase activity"/>
    <property type="evidence" value="ECO:0007669"/>
    <property type="project" value="UniProtKB-KW"/>
</dbReference>
<comment type="caution">
    <text evidence="1">The sequence shown here is derived from an EMBL/GenBank/DDBJ whole genome shotgun (WGS) entry which is preliminary data.</text>
</comment>
<sequence length="210" mass="23469">MARLLEIELVVPPLMLPQRMRDLLDDADDRIERFHHRRRDNPAPAFVPSDFVESYRALSQVTALSLAPGSRFVEWGSGVGVVTCQASLLGFDAIGIEIESELVDEARALAEDHNIETEFIHGSFVPDGGDEVLEANAYNLARTVTWLSNDAPSAYDELGLDPDDFDLVFAYPWPGEEETVFELFAEFAAVGALLLTHHGEEGMRLQRKRR</sequence>
<keyword evidence="1" id="KW-0808">Transferase</keyword>
<organism evidence="1 2">
    <name type="scientific">Botrimarina colliarenosi</name>
    <dbReference type="NCBI Taxonomy" id="2528001"/>
    <lineage>
        <taxon>Bacteria</taxon>
        <taxon>Pseudomonadati</taxon>
        <taxon>Planctomycetota</taxon>
        <taxon>Planctomycetia</taxon>
        <taxon>Pirellulales</taxon>
        <taxon>Lacipirellulaceae</taxon>
        <taxon>Botrimarina</taxon>
    </lineage>
</organism>
<dbReference type="Proteomes" id="UP000317421">
    <property type="component" value="Unassembled WGS sequence"/>
</dbReference>
<reference evidence="1 2" key="1">
    <citation type="submission" date="2019-02" db="EMBL/GenBank/DDBJ databases">
        <title>Deep-cultivation of Planctomycetes and their phenomic and genomic characterization uncovers novel biology.</title>
        <authorList>
            <person name="Wiegand S."/>
            <person name="Jogler M."/>
            <person name="Boedeker C."/>
            <person name="Pinto D."/>
            <person name="Vollmers J."/>
            <person name="Rivas-Marin E."/>
            <person name="Kohn T."/>
            <person name="Peeters S.H."/>
            <person name="Heuer A."/>
            <person name="Rast P."/>
            <person name="Oberbeckmann S."/>
            <person name="Bunk B."/>
            <person name="Jeske O."/>
            <person name="Meyerdierks A."/>
            <person name="Storesund J.E."/>
            <person name="Kallscheuer N."/>
            <person name="Luecker S."/>
            <person name="Lage O.M."/>
            <person name="Pohl T."/>
            <person name="Merkel B.J."/>
            <person name="Hornburger P."/>
            <person name="Mueller R.-W."/>
            <person name="Bruemmer F."/>
            <person name="Labrenz M."/>
            <person name="Spormann A.M."/>
            <person name="Op Den Camp H."/>
            <person name="Overmann J."/>
            <person name="Amann R."/>
            <person name="Jetten M.S.M."/>
            <person name="Mascher T."/>
            <person name="Medema M.H."/>
            <person name="Devos D.P."/>
            <person name="Kaster A.-K."/>
            <person name="Ovreas L."/>
            <person name="Rohde M."/>
            <person name="Galperin M.Y."/>
            <person name="Jogler C."/>
        </authorList>
    </citation>
    <scope>NUCLEOTIDE SEQUENCE [LARGE SCALE GENOMIC DNA]</scope>
    <source>
        <strain evidence="1 2">Pla108</strain>
    </source>
</reference>
<dbReference type="GO" id="GO:0005840">
    <property type="term" value="C:ribosome"/>
    <property type="evidence" value="ECO:0007669"/>
    <property type="project" value="UniProtKB-KW"/>
</dbReference>
<protein>
    <submittedName>
        <fullName evidence="1">Ribosomal protein L11 methyltransferase</fullName>
        <ecNumber evidence="1">2.1.1.-</ecNumber>
    </submittedName>
</protein>
<dbReference type="EC" id="2.1.1.-" evidence="1"/>
<dbReference type="GO" id="GO:0032259">
    <property type="term" value="P:methylation"/>
    <property type="evidence" value="ECO:0007669"/>
    <property type="project" value="UniProtKB-KW"/>
</dbReference>
<keyword evidence="1" id="KW-0489">Methyltransferase</keyword>
<keyword evidence="1" id="KW-0689">Ribosomal protein</keyword>